<reference evidence="4" key="1">
    <citation type="submission" date="2021-02" db="EMBL/GenBank/DDBJ databases">
        <authorList>
            <person name="Nowell W R."/>
        </authorList>
    </citation>
    <scope>NUCLEOTIDE SEQUENCE</scope>
</reference>
<feature type="region of interest" description="Disordered" evidence="1">
    <location>
        <begin position="437"/>
        <end position="462"/>
    </location>
</feature>
<dbReference type="InterPro" id="IPR011993">
    <property type="entry name" value="PH-like_dom_sf"/>
</dbReference>
<dbReference type="Gene3D" id="2.30.29.30">
    <property type="entry name" value="Pleckstrin-homology domain (PH domain)/Phosphotyrosine-binding domain (PTB)"/>
    <property type="match status" value="1"/>
</dbReference>
<feature type="region of interest" description="Disordered" evidence="1">
    <location>
        <begin position="15"/>
        <end position="37"/>
    </location>
</feature>
<feature type="domain" description="WH1" evidence="3">
    <location>
        <begin position="50"/>
        <end position="156"/>
    </location>
</feature>
<dbReference type="SUPFAM" id="SSF50729">
    <property type="entry name" value="PH domain-like"/>
    <property type="match status" value="1"/>
</dbReference>
<dbReference type="InterPro" id="IPR000697">
    <property type="entry name" value="WH1/EVH1_dom"/>
</dbReference>
<name>A0A8S2SD15_9BILA</name>
<feature type="region of interest" description="Disordered" evidence="1">
    <location>
        <begin position="194"/>
        <end position="214"/>
    </location>
</feature>
<dbReference type="EMBL" id="CAJOBI010017513">
    <property type="protein sequence ID" value="CAF4195048.1"/>
    <property type="molecule type" value="Genomic_DNA"/>
</dbReference>
<dbReference type="PROSITE" id="PS50229">
    <property type="entry name" value="WH1"/>
    <property type="match status" value="1"/>
</dbReference>
<dbReference type="Proteomes" id="UP000676336">
    <property type="component" value="Unassembled WGS sequence"/>
</dbReference>
<dbReference type="Pfam" id="PF00568">
    <property type="entry name" value="WH1"/>
    <property type="match status" value="1"/>
</dbReference>
<dbReference type="SMART" id="SM00461">
    <property type="entry name" value="WH1"/>
    <property type="match status" value="1"/>
</dbReference>
<sequence>MSSIVYHNNSTNYPPSTMLFNNGTTSKQRPSHNPPKNLSQSEIQCLYNILGKNCVTLATAVSQVLHGYDNIWRKIACGVLCFVKDYNKRNYCFRLYDLQLQEAIFEEIVPSSIRLEKNHNLFYVFDGMNFKIGFNFLDHVETEKFCNHFHNKQENRQNKKKLQESTNMQPISIPPNMNEVKILSIDIKKGVKSVSSSDKSSKKQPTSKTEKNKATRLLISSPIPSSFNHIIHVGSDQSFVTDDAQIILFKQVLSKMPLSPEEKMYVQHTITNTKDGLDKLFEISKHNYDNERDYMPNRPPKVPPLTYLASKQNNNNKHSPHQDISMPSLIYQKTSTTCPQTLSTSETSTVREQSKVPVIPLRPCNDISNKTLLSFENPSALLSSMPVNLKSQQSQPIIPSAPPLPVITVEPMRNESFISSSNSQRNALLQEIQENGHKLGCDDNNNNNDENDDANSSDDDEW</sequence>
<evidence type="ECO:0000313" key="5">
    <source>
        <dbReference type="Proteomes" id="UP000676336"/>
    </source>
</evidence>
<evidence type="ECO:0000313" key="4">
    <source>
        <dbReference type="EMBL" id="CAF4195048.1"/>
    </source>
</evidence>
<accession>A0A8S2SD15</accession>
<feature type="compositionally biased region" description="Low complexity" evidence="1">
    <location>
        <begin position="194"/>
        <end position="207"/>
    </location>
</feature>
<gene>
    <name evidence="4" type="ORF">SMN809_LOCUS21634</name>
</gene>
<organism evidence="4 5">
    <name type="scientific">Rotaria magnacalcarata</name>
    <dbReference type="NCBI Taxonomy" id="392030"/>
    <lineage>
        <taxon>Eukaryota</taxon>
        <taxon>Metazoa</taxon>
        <taxon>Spiralia</taxon>
        <taxon>Gnathifera</taxon>
        <taxon>Rotifera</taxon>
        <taxon>Eurotatoria</taxon>
        <taxon>Bdelloidea</taxon>
        <taxon>Philodinida</taxon>
        <taxon>Philodinidae</taxon>
        <taxon>Rotaria</taxon>
    </lineage>
</organism>
<evidence type="ECO:0000256" key="1">
    <source>
        <dbReference type="SAM" id="MobiDB-lite"/>
    </source>
</evidence>
<dbReference type="AlphaFoldDB" id="A0A8S2SD15"/>
<evidence type="ECO:0000259" key="3">
    <source>
        <dbReference type="PROSITE" id="PS50229"/>
    </source>
</evidence>
<protein>
    <submittedName>
        <fullName evidence="4">Uncharacterized protein</fullName>
    </submittedName>
</protein>
<proteinExistence type="predicted"/>
<feature type="non-terminal residue" evidence="4">
    <location>
        <position position="1"/>
    </location>
</feature>
<evidence type="ECO:0000259" key="2">
    <source>
        <dbReference type="PROSITE" id="PS50108"/>
    </source>
</evidence>
<feature type="domain" description="CRIB" evidence="2">
    <location>
        <begin position="219"/>
        <end position="234"/>
    </location>
</feature>
<comment type="caution">
    <text evidence="4">The sequence shown here is derived from an EMBL/GenBank/DDBJ whole genome shotgun (WGS) entry which is preliminary data.</text>
</comment>
<dbReference type="InterPro" id="IPR000095">
    <property type="entry name" value="CRIB_dom"/>
</dbReference>
<feature type="compositionally biased region" description="Acidic residues" evidence="1">
    <location>
        <begin position="449"/>
        <end position="462"/>
    </location>
</feature>
<dbReference type="PROSITE" id="PS50108">
    <property type="entry name" value="CRIB"/>
    <property type="match status" value="1"/>
</dbReference>
<feature type="compositionally biased region" description="Polar residues" evidence="1">
    <location>
        <begin position="15"/>
        <end position="28"/>
    </location>
</feature>